<sequence>MLFLVDSTPLWAGLDLLMMFLAVLSALILVSDYTIDAGLFGWEFDDDLGYSHS</sequence>
<dbReference type="EMBL" id="JANEYG010000050">
    <property type="protein sequence ID" value="KAJ8915683.1"/>
    <property type="molecule type" value="Genomic_DNA"/>
</dbReference>
<evidence type="ECO:0000313" key="3">
    <source>
        <dbReference type="Proteomes" id="UP001159042"/>
    </source>
</evidence>
<keyword evidence="1" id="KW-1133">Transmembrane helix</keyword>
<feature type="transmembrane region" description="Helical" evidence="1">
    <location>
        <begin position="12"/>
        <end position="30"/>
    </location>
</feature>
<keyword evidence="1" id="KW-0472">Membrane</keyword>
<evidence type="ECO:0000256" key="1">
    <source>
        <dbReference type="SAM" id="Phobius"/>
    </source>
</evidence>
<comment type="caution">
    <text evidence="2">The sequence shown here is derived from an EMBL/GenBank/DDBJ whole genome shotgun (WGS) entry which is preliminary data.</text>
</comment>
<keyword evidence="3" id="KW-1185">Reference proteome</keyword>
<dbReference type="Proteomes" id="UP001159042">
    <property type="component" value="Unassembled WGS sequence"/>
</dbReference>
<dbReference type="AlphaFoldDB" id="A0AAV8VN73"/>
<protein>
    <submittedName>
        <fullName evidence="2">Uncharacterized protein</fullName>
    </submittedName>
</protein>
<name>A0AAV8VN73_9CUCU</name>
<reference evidence="2 3" key="1">
    <citation type="journal article" date="2023" name="Insect Mol. Biol.">
        <title>Genome sequencing provides insights into the evolution of gene families encoding plant cell wall-degrading enzymes in longhorned beetles.</title>
        <authorList>
            <person name="Shin N.R."/>
            <person name="Okamura Y."/>
            <person name="Kirsch R."/>
            <person name="Pauchet Y."/>
        </authorList>
    </citation>
    <scope>NUCLEOTIDE SEQUENCE [LARGE SCALE GENOMIC DNA]</scope>
    <source>
        <strain evidence="2">EAD_L_NR</strain>
    </source>
</reference>
<proteinExistence type="predicted"/>
<accession>A0AAV8VN73</accession>
<evidence type="ECO:0000313" key="2">
    <source>
        <dbReference type="EMBL" id="KAJ8915683.1"/>
    </source>
</evidence>
<keyword evidence="1" id="KW-0812">Transmembrane</keyword>
<gene>
    <name evidence="2" type="ORF">NQ315_000617</name>
</gene>
<organism evidence="2 3">
    <name type="scientific">Exocentrus adspersus</name>
    <dbReference type="NCBI Taxonomy" id="1586481"/>
    <lineage>
        <taxon>Eukaryota</taxon>
        <taxon>Metazoa</taxon>
        <taxon>Ecdysozoa</taxon>
        <taxon>Arthropoda</taxon>
        <taxon>Hexapoda</taxon>
        <taxon>Insecta</taxon>
        <taxon>Pterygota</taxon>
        <taxon>Neoptera</taxon>
        <taxon>Endopterygota</taxon>
        <taxon>Coleoptera</taxon>
        <taxon>Polyphaga</taxon>
        <taxon>Cucujiformia</taxon>
        <taxon>Chrysomeloidea</taxon>
        <taxon>Cerambycidae</taxon>
        <taxon>Lamiinae</taxon>
        <taxon>Acanthocinini</taxon>
        <taxon>Exocentrus</taxon>
    </lineage>
</organism>